<dbReference type="Gene3D" id="3.20.20.150">
    <property type="entry name" value="Divalent-metal-dependent TIM barrel enzymes"/>
    <property type="match status" value="1"/>
</dbReference>
<evidence type="ECO:0000313" key="1">
    <source>
        <dbReference type="EMBL" id="SVE12282.1"/>
    </source>
</evidence>
<organism evidence="1">
    <name type="scientific">marine metagenome</name>
    <dbReference type="NCBI Taxonomy" id="408172"/>
    <lineage>
        <taxon>unclassified sequences</taxon>
        <taxon>metagenomes</taxon>
        <taxon>ecological metagenomes</taxon>
    </lineage>
</organism>
<gene>
    <name evidence="1" type="ORF">METZ01_LOCUS465136</name>
</gene>
<dbReference type="InterPro" id="IPR006311">
    <property type="entry name" value="TAT_signal"/>
</dbReference>
<dbReference type="SUPFAM" id="SSF51658">
    <property type="entry name" value="Xylose isomerase-like"/>
    <property type="match status" value="1"/>
</dbReference>
<feature type="non-terminal residue" evidence="1">
    <location>
        <position position="180"/>
    </location>
</feature>
<dbReference type="EMBL" id="UINC01195628">
    <property type="protein sequence ID" value="SVE12282.1"/>
    <property type="molecule type" value="Genomic_DNA"/>
</dbReference>
<dbReference type="InterPro" id="IPR036237">
    <property type="entry name" value="Xyl_isomerase-like_sf"/>
</dbReference>
<protein>
    <recommendedName>
        <fullName evidence="2">Xylose isomerase-like TIM barrel domain-containing protein</fullName>
    </recommendedName>
</protein>
<reference evidence="1" key="1">
    <citation type="submission" date="2018-05" db="EMBL/GenBank/DDBJ databases">
        <authorList>
            <person name="Lanie J.A."/>
            <person name="Ng W.-L."/>
            <person name="Kazmierczak K.M."/>
            <person name="Andrzejewski T.M."/>
            <person name="Davidsen T.M."/>
            <person name="Wayne K.J."/>
            <person name="Tettelin H."/>
            <person name="Glass J.I."/>
            <person name="Rusch D."/>
            <person name="Podicherti R."/>
            <person name="Tsui H.-C.T."/>
            <person name="Winkler M.E."/>
        </authorList>
    </citation>
    <scope>NUCLEOTIDE SEQUENCE</scope>
</reference>
<accession>A0A383AX50</accession>
<name>A0A383AX50_9ZZZZ</name>
<dbReference type="PROSITE" id="PS51318">
    <property type="entry name" value="TAT"/>
    <property type="match status" value="1"/>
</dbReference>
<proteinExistence type="predicted"/>
<evidence type="ECO:0008006" key="2">
    <source>
        <dbReference type="Google" id="ProtNLM"/>
    </source>
</evidence>
<dbReference type="AlphaFoldDB" id="A0A383AX50"/>
<sequence>MSPLGETGKETPAGVGKEQPSRRFLLKNGALAGVAAVGGLLSGRVAEGAEDGFYRANKGRINQSVVSWCFNPMKVETLARASVKMGIKSVELVSPKSWPMLKKLGLTCAITPTHGFRTGFAHKEEQPACIDILRKRIDETAEAGFTSVITFSGFRKGLSDEDAIDNMVSGFKKIVGHAEK</sequence>